<dbReference type="GO" id="GO:0000166">
    <property type="term" value="F:nucleotide binding"/>
    <property type="evidence" value="ECO:0007669"/>
    <property type="project" value="UniProtKB-KW"/>
</dbReference>
<evidence type="ECO:0000256" key="11">
    <source>
        <dbReference type="ARBA" id="ARBA00022777"/>
    </source>
</evidence>
<dbReference type="EMBL" id="CP003531">
    <property type="protein sequence ID" value="AFK51025.1"/>
    <property type="molecule type" value="Genomic_DNA"/>
</dbReference>
<dbReference type="GeneID" id="13012905"/>
<dbReference type="InterPro" id="IPR023465">
    <property type="entry name" value="Riboflavin_kinase_dom_sf"/>
</dbReference>
<evidence type="ECO:0000256" key="3">
    <source>
        <dbReference type="ARBA" id="ARBA00006428"/>
    </source>
</evidence>
<organism evidence="18 19">
    <name type="scientific">Thermogladius calderae (strain DSM 22663 / VKM B-2946 / 1633)</name>
    <dbReference type="NCBI Taxonomy" id="1184251"/>
    <lineage>
        <taxon>Archaea</taxon>
        <taxon>Thermoproteota</taxon>
        <taxon>Thermoprotei</taxon>
        <taxon>Desulfurococcales</taxon>
        <taxon>Desulfurococcaceae</taxon>
        <taxon>Thermogladius</taxon>
    </lineage>
</organism>
<keyword evidence="7" id="KW-0288">FMN</keyword>
<evidence type="ECO:0000256" key="14">
    <source>
        <dbReference type="ARBA" id="ARBA00030544"/>
    </source>
</evidence>
<evidence type="ECO:0000256" key="10">
    <source>
        <dbReference type="ARBA" id="ARBA00022741"/>
    </source>
</evidence>
<dbReference type="Proteomes" id="UP000005270">
    <property type="component" value="Chromosome"/>
</dbReference>
<dbReference type="STRING" id="1184251.TCELL_0600"/>
<comment type="cofactor">
    <cofactor evidence="1">
        <name>Mg(2+)</name>
        <dbReference type="ChEBI" id="CHEBI:18420"/>
    </cofactor>
</comment>
<comment type="similarity">
    <text evidence="3">Belongs to the archaeal riboflavin kinase family.</text>
</comment>
<dbReference type="GO" id="GO:0046872">
    <property type="term" value="F:metal ion binding"/>
    <property type="evidence" value="ECO:0007669"/>
    <property type="project" value="UniProtKB-KW"/>
</dbReference>
<keyword evidence="8" id="KW-0808">Transferase</keyword>
<evidence type="ECO:0000256" key="2">
    <source>
        <dbReference type="ARBA" id="ARBA00005219"/>
    </source>
</evidence>
<dbReference type="eggNOG" id="arCOG01904">
    <property type="taxonomic scope" value="Archaea"/>
</dbReference>
<evidence type="ECO:0000313" key="19">
    <source>
        <dbReference type="Proteomes" id="UP000005270"/>
    </source>
</evidence>
<dbReference type="PANTHER" id="PTHR40706">
    <property type="entry name" value="RIBOFLAVIN KINASE"/>
    <property type="match status" value="1"/>
</dbReference>
<dbReference type="PANTHER" id="PTHR40706:SF1">
    <property type="entry name" value="RIBOFLAVIN KINASE"/>
    <property type="match status" value="1"/>
</dbReference>
<evidence type="ECO:0000256" key="8">
    <source>
        <dbReference type="ARBA" id="ARBA00022679"/>
    </source>
</evidence>
<keyword evidence="9" id="KW-0479">Metal-binding</keyword>
<dbReference type="RefSeq" id="WP_014737275.1">
    <property type="nucleotide sequence ID" value="NC_017954.1"/>
</dbReference>
<dbReference type="GO" id="GO:0008531">
    <property type="term" value="F:riboflavin kinase activity"/>
    <property type="evidence" value="ECO:0007669"/>
    <property type="project" value="InterPro"/>
</dbReference>
<evidence type="ECO:0000256" key="4">
    <source>
        <dbReference type="ARBA" id="ARBA00011987"/>
    </source>
</evidence>
<keyword evidence="11" id="KW-0418">Kinase</keyword>
<feature type="domain" description="Riboflavin kinase" evidence="17">
    <location>
        <begin position="8"/>
        <end position="121"/>
    </location>
</feature>
<evidence type="ECO:0000256" key="15">
    <source>
        <dbReference type="ARBA" id="ARBA00033116"/>
    </source>
</evidence>
<sequence length="124" mass="13808">MIALTGRVVSGLGEGALYVDLYRVFFIKYLEIDPFPGTLNIEVDNPVYVSEVLGMINPVRIPPPRPGLGGVLAYPGLIHNLRVYVVRPEKTNHPPRIVEIVSERYLRGYLRLKDGDPVTVVLLA</sequence>
<dbReference type="Pfam" id="PF01982">
    <property type="entry name" value="CTP-dep_RFKase"/>
    <property type="match status" value="1"/>
</dbReference>
<dbReference type="UniPathway" id="UPA00276">
    <property type="reaction ID" value="UER00929"/>
</dbReference>
<evidence type="ECO:0000256" key="13">
    <source>
        <dbReference type="ARBA" id="ARBA00029789"/>
    </source>
</evidence>
<evidence type="ECO:0000256" key="12">
    <source>
        <dbReference type="ARBA" id="ARBA00022842"/>
    </source>
</evidence>
<proteinExistence type="inferred from homology"/>
<dbReference type="EC" id="2.7.1.161" evidence="4"/>
<dbReference type="GO" id="GO:0009231">
    <property type="term" value="P:riboflavin biosynthetic process"/>
    <property type="evidence" value="ECO:0007669"/>
    <property type="project" value="InterPro"/>
</dbReference>
<dbReference type="KEGG" id="thg:TCELL_0600"/>
<evidence type="ECO:0000256" key="16">
    <source>
        <dbReference type="ARBA" id="ARBA00047857"/>
    </source>
</evidence>
<keyword evidence="6" id="KW-0285">Flavoprotein</keyword>
<dbReference type="OrthoDB" id="30955at2157"/>
<accession>I3TE37</accession>
<evidence type="ECO:0000256" key="7">
    <source>
        <dbReference type="ARBA" id="ARBA00022643"/>
    </source>
</evidence>
<evidence type="ECO:0000259" key="17">
    <source>
        <dbReference type="Pfam" id="PF01982"/>
    </source>
</evidence>
<dbReference type="InParanoid" id="I3TE37"/>
<dbReference type="Gene3D" id="2.40.30.30">
    <property type="entry name" value="Riboflavin kinase-like"/>
    <property type="match status" value="1"/>
</dbReference>
<comment type="pathway">
    <text evidence="2">Cofactor biosynthesis; FMN biosynthesis; FMN from riboflavin (CTP route): step 1/1.</text>
</comment>
<protein>
    <recommendedName>
        <fullName evidence="5">Riboflavin kinase</fullName>
        <ecNumber evidence="4">2.7.1.161</ecNumber>
    </recommendedName>
    <alternativeName>
        <fullName evidence="14">CTP-dependent riboflavin kinase</fullName>
    </alternativeName>
    <alternativeName>
        <fullName evidence="15">CTP:riboflavin 5'-phosphotransferase</fullName>
    </alternativeName>
    <alternativeName>
        <fullName evidence="13">Flavokinase</fullName>
    </alternativeName>
</protein>
<dbReference type="HOGENOM" id="CLU_140165_0_0_2"/>
<evidence type="ECO:0000256" key="9">
    <source>
        <dbReference type="ARBA" id="ARBA00022723"/>
    </source>
</evidence>
<dbReference type="FunCoup" id="I3TE37">
    <property type="interactions" value="3"/>
</dbReference>
<evidence type="ECO:0000313" key="18">
    <source>
        <dbReference type="EMBL" id="AFK51025.1"/>
    </source>
</evidence>
<evidence type="ECO:0000256" key="1">
    <source>
        <dbReference type="ARBA" id="ARBA00001946"/>
    </source>
</evidence>
<keyword evidence="12" id="KW-0460">Magnesium</keyword>
<dbReference type="InterPro" id="IPR039063">
    <property type="entry name" value="RibK_CTP-dep"/>
</dbReference>
<comment type="catalytic activity">
    <reaction evidence="16">
        <text>riboflavin + CTP = CDP + FMN + H(+)</text>
        <dbReference type="Rhea" id="RHEA:25021"/>
        <dbReference type="ChEBI" id="CHEBI:15378"/>
        <dbReference type="ChEBI" id="CHEBI:37563"/>
        <dbReference type="ChEBI" id="CHEBI:57986"/>
        <dbReference type="ChEBI" id="CHEBI:58069"/>
        <dbReference type="ChEBI" id="CHEBI:58210"/>
        <dbReference type="EC" id="2.7.1.161"/>
    </reaction>
</comment>
<keyword evidence="19" id="KW-1185">Reference proteome</keyword>
<name>I3TE37_THEC1</name>
<dbReference type="InterPro" id="IPR023602">
    <property type="entry name" value="Riboflavin_kinase_CTP-dep"/>
</dbReference>
<dbReference type="GO" id="GO:0009398">
    <property type="term" value="P:FMN biosynthetic process"/>
    <property type="evidence" value="ECO:0007669"/>
    <property type="project" value="UniProtKB-UniPathway"/>
</dbReference>
<gene>
    <name evidence="18" type="ordered locus">TCELL_0600</name>
</gene>
<evidence type="ECO:0000256" key="6">
    <source>
        <dbReference type="ARBA" id="ARBA00022630"/>
    </source>
</evidence>
<reference evidence="18 19" key="1">
    <citation type="journal article" date="2012" name="J. Bacteriol.">
        <title>Complete genome sequence of the hyperthermophilic cellulolytic Crenarchaeon 'Thermogladius cellulolyticus' 1633.</title>
        <authorList>
            <person name="Mardanov A.V."/>
            <person name="Kochetkova T.V."/>
            <person name="Beletsky A.V."/>
            <person name="Bonch-Osmolovskaya E.A."/>
            <person name="Ravin N.V."/>
            <person name="Skryabin K.G."/>
        </authorList>
    </citation>
    <scope>NUCLEOTIDE SEQUENCE [LARGE SCALE GENOMIC DNA]</scope>
    <source>
        <strain evidence="19">DSM 22663 / VKM B-2946 / 1633</strain>
    </source>
</reference>
<dbReference type="AlphaFoldDB" id="I3TE37"/>
<keyword evidence="10" id="KW-0547">Nucleotide-binding</keyword>
<dbReference type="SUPFAM" id="SSF82114">
    <property type="entry name" value="Riboflavin kinase-like"/>
    <property type="match status" value="1"/>
</dbReference>
<evidence type="ECO:0000256" key="5">
    <source>
        <dbReference type="ARBA" id="ARBA00017394"/>
    </source>
</evidence>